<proteinExistence type="inferred from homology"/>
<dbReference type="InterPro" id="IPR026022">
    <property type="entry name" value="PhoU_dom"/>
</dbReference>
<evidence type="ECO:0000259" key="2">
    <source>
        <dbReference type="Pfam" id="PF01895"/>
    </source>
</evidence>
<keyword evidence="1" id="KW-0963">Cytoplasm</keyword>
<keyword evidence="1" id="KW-0813">Transport</keyword>
<comment type="subcellular location">
    <subcellularLocation>
        <location evidence="1">Cytoplasm</location>
    </subcellularLocation>
</comment>
<dbReference type="Proteomes" id="UP000325292">
    <property type="component" value="Chromosome"/>
</dbReference>
<name>A0ABN5GXG5_9FIRM</name>
<keyword evidence="1" id="KW-0592">Phosphate transport</keyword>
<feature type="domain" description="PhoU" evidence="2">
    <location>
        <begin position="18"/>
        <end position="104"/>
    </location>
</feature>
<evidence type="ECO:0000313" key="3">
    <source>
        <dbReference type="EMBL" id="AUW92837.1"/>
    </source>
</evidence>
<dbReference type="InterPro" id="IPR038078">
    <property type="entry name" value="PhoU-like_sf"/>
</dbReference>
<dbReference type="InterPro" id="IPR028366">
    <property type="entry name" value="PhoU"/>
</dbReference>
<organism evidence="3 4">
    <name type="scientific">Sulfobacillus thermotolerans</name>
    <dbReference type="NCBI Taxonomy" id="338644"/>
    <lineage>
        <taxon>Bacteria</taxon>
        <taxon>Bacillati</taxon>
        <taxon>Bacillota</taxon>
        <taxon>Clostridia</taxon>
        <taxon>Eubacteriales</taxon>
        <taxon>Clostridiales Family XVII. Incertae Sedis</taxon>
        <taxon>Sulfobacillus</taxon>
    </lineage>
</organism>
<dbReference type="PIRSF" id="PIRSF003107">
    <property type="entry name" value="PhoU"/>
    <property type="match status" value="1"/>
</dbReference>
<reference evidence="3 4" key="1">
    <citation type="journal article" date="2019" name="Sci. Rep.">
        <title>Sulfobacillus thermotolerans: new insights into resistance and metabolic capacities of acidophilic chemolithotrophs.</title>
        <authorList>
            <person name="Panyushkina A.E."/>
            <person name="Babenko V.V."/>
            <person name="Nikitina A.S."/>
            <person name="Selezneva O.V."/>
            <person name="Tsaplina I.A."/>
            <person name="Letarova M.A."/>
            <person name="Kostryukova E.S."/>
            <person name="Letarov A.V."/>
        </authorList>
    </citation>
    <scope>NUCLEOTIDE SEQUENCE [LARGE SCALE GENOMIC DNA]</scope>
    <source>
        <strain evidence="3 4">Kr1</strain>
    </source>
</reference>
<comment type="similarity">
    <text evidence="1">Belongs to the PhoU family.</text>
</comment>
<dbReference type="Pfam" id="PF01895">
    <property type="entry name" value="PhoU"/>
    <property type="match status" value="2"/>
</dbReference>
<dbReference type="EMBL" id="CP019454">
    <property type="protein sequence ID" value="AUW92837.1"/>
    <property type="molecule type" value="Genomic_DNA"/>
</dbReference>
<dbReference type="PANTHER" id="PTHR42930">
    <property type="entry name" value="PHOSPHATE-SPECIFIC TRANSPORT SYSTEM ACCESSORY PROTEIN PHOU"/>
    <property type="match status" value="1"/>
</dbReference>
<protein>
    <recommendedName>
        <fullName evidence="1">Phosphate-specific transport system accessory protein PhoU</fullName>
    </recommendedName>
</protein>
<evidence type="ECO:0000256" key="1">
    <source>
        <dbReference type="PIRNR" id="PIRNR003107"/>
    </source>
</evidence>
<sequence length="229" mass="26776">MFLNSYDRSLQSIKDRVNLLGQEVSRMLEQALASLYHQDQELATWVLNHDDSIDDETNQIEEDSLQLISLQQPRQKDLRILAAGLRNVRDLERIADYSCDIAEVTHRLAIQPYFKKLDDLARMGHKALVMVNRAQEAVRLRDQDMARDVFWRDDQVDDLYRALHDEMLQVMRRNPDAIEQASNLSLVARYLERIADHAVNIAEMAVFVETGDRRPFRLLPHHNPEYPKD</sequence>
<comment type="function">
    <text evidence="1">Plays a role in the regulation of phosphate uptake.</text>
</comment>
<gene>
    <name evidence="3" type="ORF">BXT84_01760</name>
</gene>
<evidence type="ECO:0000313" key="4">
    <source>
        <dbReference type="Proteomes" id="UP000325292"/>
    </source>
</evidence>
<dbReference type="NCBIfam" id="TIGR02135">
    <property type="entry name" value="phoU_full"/>
    <property type="match status" value="1"/>
</dbReference>
<dbReference type="PANTHER" id="PTHR42930:SF3">
    <property type="entry name" value="PHOSPHATE-SPECIFIC TRANSPORT SYSTEM ACCESSORY PROTEIN PHOU"/>
    <property type="match status" value="1"/>
</dbReference>
<accession>A0ABN5GXG5</accession>
<comment type="subunit">
    <text evidence="1">Homodimer.</text>
</comment>
<feature type="domain" description="PhoU" evidence="2">
    <location>
        <begin position="120"/>
        <end position="204"/>
    </location>
</feature>
<keyword evidence="4" id="KW-1185">Reference proteome</keyword>
<dbReference type="Gene3D" id="1.20.58.220">
    <property type="entry name" value="Phosphate transport system protein phou homolog 2, domain 2"/>
    <property type="match status" value="1"/>
</dbReference>
<dbReference type="SUPFAM" id="SSF109755">
    <property type="entry name" value="PhoU-like"/>
    <property type="match status" value="1"/>
</dbReference>